<evidence type="ECO:0000259" key="9">
    <source>
        <dbReference type="PROSITE" id="PS50073"/>
    </source>
</evidence>
<keyword evidence="4" id="KW-0186">Copper</keyword>
<dbReference type="AlphaFoldDB" id="A0A4P9VUH8"/>
<evidence type="ECO:0000256" key="3">
    <source>
        <dbReference type="ARBA" id="ARBA00022833"/>
    </source>
</evidence>
<dbReference type="GO" id="GO:0000981">
    <property type="term" value="F:DNA-binding transcription factor activity, RNA polymerase II-specific"/>
    <property type="evidence" value="ECO:0007669"/>
    <property type="project" value="TreeGrafter"/>
</dbReference>
<evidence type="ECO:0000256" key="2">
    <source>
        <dbReference type="ARBA" id="ARBA00022723"/>
    </source>
</evidence>
<dbReference type="PANTHER" id="PTHR28088">
    <property type="entry name" value="TRANSCRIPTIONAL ACTIVATOR HAA1-RELATED"/>
    <property type="match status" value="1"/>
</dbReference>
<sequence length="220" mass="23744">MINFDQTKFACDRCQRGHRNASCEHLDRVMVEVRAVGRPAADSNRFGILGKVRESRRVEVHVSSGTVFLFSATDEPLEFMRARLVDVPGAATVVVQRSKPRKFGDDAGFEERIPATLAKIQYHIETADSPMPANRASTSDTSIDLPRSHSDQACSPAFDPSPSPSTIQFGPLSTHLGSPVSASLAFSPPNILATSPVEEHDVDVVMGFFSAAAASPPHEA</sequence>
<dbReference type="GO" id="GO:0000978">
    <property type="term" value="F:RNA polymerase II cis-regulatory region sequence-specific DNA binding"/>
    <property type="evidence" value="ECO:0007669"/>
    <property type="project" value="TreeGrafter"/>
</dbReference>
<keyword evidence="11" id="KW-1185">Reference proteome</keyword>
<dbReference type="GO" id="GO:0005634">
    <property type="term" value="C:nucleus"/>
    <property type="evidence" value="ECO:0007669"/>
    <property type="project" value="UniProtKB-SubCell"/>
</dbReference>
<dbReference type="InterPro" id="IPR051763">
    <property type="entry name" value="Copper_Homeo_Regul"/>
</dbReference>
<dbReference type="GO" id="GO:0006878">
    <property type="term" value="P:intracellular copper ion homeostasis"/>
    <property type="evidence" value="ECO:0007669"/>
    <property type="project" value="TreeGrafter"/>
</dbReference>
<comment type="subcellular location">
    <subcellularLocation>
        <location evidence="1">Nucleus</location>
    </subcellularLocation>
</comment>
<dbReference type="InterPro" id="IPR036395">
    <property type="entry name" value="Cu_fist_DNA-bd_dom_sf"/>
</dbReference>
<evidence type="ECO:0000313" key="11">
    <source>
        <dbReference type="Proteomes" id="UP000269721"/>
    </source>
</evidence>
<evidence type="ECO:0000313" key="10">
    <source>
        <dbReference type="EMBL" id="RKO82742.1"/>
    </source>
</evidence>
<dbReference type="GO" id="GO:0006879">
    <property type="term" value="P:intracellular iron ion homeostasis"/>
    <property type="evidence" value="ECO:0007669"/>
    <property type="project" value="TreeGrafter"/>
</dbReference>
<protein>
    <recommendedName>
        <fullName evidence="9">Copper-fist domain-containing protein</fullName>
    </recommendedName>
</protein>
<dbReference type="GO" id="GO:0005507">
    <property type="term" value="F:copper ion binding"/>
    <property type="evidence" value="ECO:0007669"/>
    <property type="project" value="InterPro"/>
</dbReference>
<dbReference type="SMART" id="SM01090">
    <property type="entry name" value="Copper-fist"/>
    <property type="match status" value="1"/>
</dbReference>
<evidence type="ECO:0000256" key="8">
    <source>
        <dbReference type="SAM" id="MobiDB-lite"/>
    </source>
</evidence>
<dbReference type="FunFam" id="3.90.430.10:FF:000001">
    <property type="entry name" value="Copper fist DNA-binding protein"/>
    <property type="match status" value="1"/>
</dbReference>
<keyword evidence="7" id="KW-0539">Nucleus</keyword>
<dbReference type="PANTHER" id="PTHR28088:SF5">
    <property type="entry name" value="TRANSCRIPTIONAL ACTIVATOR HAA1-RELATED"/>
    <property type="match status" value="1"/>
</dbReference>
<keyword evidence="6" id="KW-0804">Transcription</keyword>
<organism evidence="10 11">
    <name type="scientific">Blyttiomyces helicus</name>
    <dbReference type="NCBI Taxonomy" id="388810"/>
    <lineage>
        <taxon>Eukaryota</taxon>
        <taxon>Fungi</taxon>
        <taxon>Fungi incertae sedis</taxon>
        <taxon>Chytridiomycota</taxon>
        <taxon>Chytridiomycota incertae sedis</taxon>
        <taxon>Chytridiomycetes</taxon>
        <taxon>Chytridiomycetes incertae sedis</taxon>
        <taxon>Blyttiomyces</taxon>
    </lineage>
</organism>
<dbReference type="SUPFAM" id="SSF57879">
    <property type="entry name" value="Zinc domain conserved in yeast copper-regulated transcription factors"/>
    <property type="match status" value="1"/>
</dbReference>
<dbReference type="Pfam" id="PF00649">
    <property type="entry name" value="Copper-fist"/>
    <property type="match status" value="1"/>
</dbReference>
<evidence type="ECO:0000256" key="7">
    <source>
        <dbReference type="ARBA" id="ARBA00023242"/>
    </source>
</evidence>
<name>A0A4P9VUH8_9FUNG</name>
<accession>A0A4P9VUH8</accession>
<evidence type="ECO:0000256" key="5">
    <source>
        <dbReference type="ARBA" id="ARBA00023015"/>
    </source>
</evidence>
<feature type="region of interest" description="Disordered" evidence="8">
    <location>
        <begin position="129"/>
        <end position="164"/>
    </location>
</feature>
<keyword evidence="5" id="KW-0805">Transcription regulation</keyword>
<dbReference type="InterPro" id="IPR001083">
    <property type="entry name" value="Cu_fist_DNA-bd_dom"/>
</dbReference>
<dbReference type="SMART" id="SM00412">
    <property type="entry name" value="Cu_FIST"/>
    <property type="match status" value="1"/>
</dbReference>
<dbReference type="PROSITE" id="PS50073">
    <property type="entry name" value="COPPER_FIST_2"/>
    <property type="match status" value="1"/>
</dbReference>
<gene>
    <name evidence="10" type="ORF">BDK51DRAFT_34305</name>
</gene>
<dbReference type="GO" id="GO:0045944">
    <property type="term" value="P:positive regulation of transcription by RNA polymerase II"/>
    <property type="evidence" value="ECO:0007669"/>
    <property type="project" value="TreeGrafter"/>
</dbReference>
<dbReference type="Proteomes" id="UP000269721">
    <property type="component" value="Unassembled WGS sequence"/>
</dbReference>
<evidence type="ECO:0000256" key="4">
    <source>
        <dbReference type="ARBA" id="ARBA00023008"/>
    </source>
</evidence>
<keyword evidence="2" id="KW-0479">Metal-binding</keyword>
<reference evidence="11" key="1">
    <citation type="journal article" date="2018" name="Nat. Microbiol.">
        <title>Leveraging single-cell genomics to expand the fungal tree of life.</title>
        <authorList>
            <person name="Ahrendt S.R."/>
            <person name="Quandt C.A."/>
            <person name="Ciobanu D."/>
            <person name="Clum A."/>
            <person name="Salamov A."/>
            <person name="Andreopoulos B."/>
            <person name="Cheng J.F."/>
            <person name="Woyke T."/>
            <person name="Pelin A."/>
            <person name="Henrissat B."/>
            <person name="Reynolds N.K."/>
            <person name="Benny G.L."/>
            <person name="Smith M.E."/>
            <person name="James T.Y."/>
            <person name="Grigoriev I.V."/>
        </authorList>
    </citation>
    <scope>NUCLEOTIDE SEQUENCE [LARGE SCALE GENOMIC DNA]</scope>
</reference>
<dbReference type="PRINTS" id="PR00617">
    <property type="entry name" value="COPPERFIST"/>
</dbReference>
<dbReference type="OrthoDB" id="5600085at2759"/>
<evidence type="ECO:0000256" key="1">
    <source>
        <dbReference type="ARBA" id="ARBA00004123"/>
    </source>
</evidence>
<proteinExistence type="predicted"/>
<dbReference type="EMBL" id="ML002146">
    <property type="protein sequence ID" value="RKO82742.1"/>
    <property type="molecule type" value="Genomic_DNA"/>
</dbReference>
<evidence type="ECO:0000256" key="6">
    <source>
        <dbReference type="ARBA" id="ARBA00023163"/>
    </source>
</evidence>
<feature type="domain" description="Copper-fist" evidence="9">
    <location>
        <begin position="1"/>
        <end position="40"/>
    </location>
</feature>
<dbReference type="Gene3D" id="3.90.430.10">
    <property type="entry name" value="Copper fist DNA-binding domain"/>
    <property type="match status" value="1"/>
</dbReference>
<keyword evidence="3" id="KW-0862">Zinc</keyword>